<keyword evidence="2 6" id="KW-0812">Transmembrane</keyword>
<sequence length="610" mass="65187">MGGDWVESPGALAIAIICAVVALALSVYNIFKHAVHFNSPRTQKYIFRILGVIPVYAICSCVSVIAPGAAVVVLTLRDVYEAFVVYSFFTLILEYAGGDYNCTEQIKHLPPVRHPPPLCCLPAVRRDAHLLRMTKQGVVQFVVVKPVMALLRGTVWYVWVSIVVMCRDAHLLRMTKQGVVQFVVVKPVMALLSLAALAGGLYFEPAFQAVLLIVYNITYSMALYCLLLFYLAIQTLLTPFQPVQKFFAVKAIVFATFWQSMLVYLLPGLTAEQALLWNNFLLCVECVPFALLLNHAFPFHDFMTNTADKRVADSMRTMLNVGDVFQDAYHSFMPSYQDYVVARDDHDNPLQQPKTFRARTFLVGNLDSEAMRGAPPAAEGGAQGEGGEGDSAPAARNVSRAKYAYAPTPGRHALPESAYRTARTPLTNAQRSASADSRAAQLSQAPASLRRGAQARGTGLAASTVINAAVTSRLSHAESPRMAPVRTSPSADACLRPLLRCCAAAAAAAAAFASHTTLVRVAASRCAGAQRSSGGHGSGGGASAQGGGGGTRALRAGGHGDNDPLSRRESGGDGLGLDDMWSAADVDIIELSGHRAAGLSGPNGIKSFNI</sequence>
<dbReference type="GO" id="GO:0016020">
    <property type="term" value="C:membrane"/>
    <property type="evidence" value="ECO:0007669"/>
    <property type="project" value="UniProtKB-SubCell"/>
</dbReference>
<dbReference type="SMART" id="SM01417">
    <property type="entry name" value="Solute_trans_a"/>
    <property type="match status" value="1"/>
</dbReference>
<feature type="region of interest" description="Disordered" evidence="5">
    <location>
        <begin position="370"/>
        <end position="393"/>
    </location>
</feature>
<evidence type="ECO:0000256" key="1">
    <source>
        <dbReference type="ARBA" id="ARBA00004141"/>
    </source>
</evidence>
<gene>
    <name evidence="7" type="ORF">JKP88DRAFT_348360</name>
</gene>
<evidence type="ECO:0000313" key="8">
    <source>
        <dbReference type="Proteomes" id="UP000664859"/>
    </source>
</evidence>
<evidence type="ECO:0000313" key="7">
    <source>
        <dbReference type="EMBL" id="KAG5184905.1"/>
    </source>
</evidence>
<organism evidence="7 8">
    <name type="scientific">Tribonema minus</name>
    <dbReference type="NCBI Taxonomy" id="303371"/>
    <lineage>
        <taxon>Eukaryota</taxon>
        <taxon>Sar</taxon>
        <taxon>Stramenopiles</taxon>
        <taxon>Ochrophyta</taxon>
        <taxon>PX clade</taxon>
        <taxon>Xanthophyceae</taxon>
        <taxon>Tribonematales</taxon>
        <taxon>Tribonemataceae</taxon>
        <taxon>Tribonema</taxon>
    </lineage>
</organism>
<feature type="transmembrane region" description="Helical" evidence="6">
    <location>
        <begin position="245"/>
        <end position="269"/>
    </location>
</feature>
<dbReference type="Pfam" id="PF03619">
    <property type="entry name" value="Solute_trans_a"/>
    <property type="match status" value="2"/>
</dbReference>
<comment type="subcellular location">
    <subcellularLocation>
        <location evidence="1">Membrane</location>
        <topology evidence="1">Multi-pass membrane protein</topology>
    </subcellularLocation>
</comment>
<dbReference type="InterPro" id="IPR005178">
    <property type="entry name" value="Ostalpha/TMEM184C"/>
</dbReference>
<feature type="transmembrane region" description="Helical" evidence="6">
    <location>
        <begin position="147"/>
        <end position="166"/>
    </location>
</feature>
<keyword evidence="3 6" id="KW-1133">Transmembrane helix</keyword>
<evidence type="ECO:0000256" key="5">
    <source>
        <dbReference type="SAM" id="MobiDB-lite"/>
    </source>
</evidence>
<dbReference type="OrthoDB" id="5348404at2759"/>
<name>A0A835Z0Q0_9STRA</name>
<feature type="region of interest" description="Disordered" evidence="5">
    <location>
        <begin position="426"/>
        <end position="455"/>
    </location>
</feature>
<feature type="transmembrane region" description="Helical" evidence="6">
    <location>
        <begin position="52"/>
        <end position="76"/>
    </location>
</feature>
<feature type="compositionally biased region" description="Low complexity" evidence="5">
    <location>
        <begin position="429"/>
        <end position="445"/>
    </location>
</feature>
<dbReference type="AlphaFoldDB" id="A0A835Z0Q0"/>
<feature type="transmembrane region" description="Helical" evidence="6">
    <location>
        <begin position="12"/>
        <end position="31"/>
    </location>
</feature>
<comment type="caution">
    <text evidence="7">The sequence shown here is derived from an EMBL/GenBank/DDBJ whole genome shotgun (WGS) entry which is preliminary data.</text>
</comment>
<feature type="region of interest" description="Disordered" evidence="5">
    <location>
        <begin position="529"/>
        <end position="576"/>
    </location>
</feature>
<protein>
    <submittedName>
        <fullName evidence="7">Organic solute transporter Ostalpha-domain-containing protein</fullName>
    </submittedName>
</protein>
<dbReference type="EMBL" id="JAFCMP010000146">
    <property type="protein sequence ID" value="KAG5184905.1"/>
    <property type="molecule type" value="Genomic_DNA"/>
</dbReference>
<evidence type="ECO:0000256" key="4">
    <source>
        <dbReference type="ARBA" id="ARBA00023136"/>
    </source>
</evidence>
<feature type="transmembrane region" description="Helical" evidence="6">
    <location>
        <begin position="178"/>
        <end position="203"/>
    </location>
</feature>
<evidence type="ECO:0000256" key="6">
    <source>
        <dbReference type="SAM" id="Phobius"/>
    </source>
</evidence>
<keyword evidence="4 6" id="KW-0472">Membrane</keyword>
<feature type="compositionally biased region" description="Gly residues" evidence="5">
    <location>
        <begin position="534"/>
        <end position="551"/>
    </location>
</feature>
<feature type="transmembrane region" description="Helical" evidence="6">
    <location>
        <begin position="275"/>
        <end position="293"/>
    </location>
</feature>
<dbReference type="PANTHER" id="PTHR23423">
    <property type="entry name" value="ORGANIC SOLUTE TRANSPORTER-RELATED"/>
    <property type="match status" value="1"/>
</dbReference>
<proteinExistence type="predicted"/>
<evidence type="ECO:0000256" key="3">
    <source>
        <dbReference type="ARBA" id="ARBA00022989"/>
    </source>
</evidence>
<feature type="transmembrane region" description="Helical" evidence="6">
    <location>
        <begin position="209"/>
        <end position="233"/>
    </location>
</feature>
<evidence type="ECO:0000256" key="2">
    <source>
        <dbReference type="ARBA" id="ARBA00022692"/>
    </source>
</evidence>
<feature type="compositionally biased region" description="Basic and acidic residues" evidence="5">
    <location>
        <begin position="558"/>
        <end position="571"/>
    </location>
</feature>
<accession>A0A835Z0Q0</accession>
<keyword evidence="8" id="KW-1185">Reference proteome</keyword>
<reference evidence="7" key="1">
    <citation type="submission" date="2021-02" db="EMBL/GenBank/DDBJ databases">
        <title>First Annotated Genome of the Yellow-green Alga Tribonema minus.</title>
        <authorList>
            <person name="Mahan K.M."/>
        </authorList>
    </citation>
    <scope>NUCLEOTIDE SEQUENCE</scope>
    <source>
        <strain evidence="7">UTEX B ZZ1240</strain>
    </source>
</reference>
<dbReference type="Proteomes" id="UP000664859">
    <property type="component" value="Unassembled WGS sequence"/>
</dbReference>